<protein>
    <submittedName>
        <fullName evidence="1">Uncharacterized protein</fullName>
    </submittedName>
</protein>
<dbReference type="Proteomes" id="UP000754883">
    <property type="component" value="Unassembled WGS sequence"/>
</dbReference>
<reference evidence="1" key="1">
    <citation type="submission" date="2021-10" db="EMBL/GenBank/DDBJ databases">
        <authorList>
            <person name="Piombo E."/>
        </authorList>
    </citation>
    <scope>NUCLEOTIDE SEQUENCE</scope>
</reference>
<accession>A0A9N9UP63</accession>
<evidence type="ECO:0000313" key="2">
    <source>
        <dbReference type="Proteomes" id="UP000754883"/>
    </source>
</evidence>
<sequence length="78" mass="8116">MEIPAQEITTPNTGACLPTWLVVKLPARTRNCEKRSGRRVTGGNYSKAMPSLALGVACVASNGTIDQALAGGPFPGMD</sequence>
<proteinExistence type="predicted"/>
<name>A0A9N9UP63_9HYPO</name>
<dbReference type="EMBL" id="CABFNO020001479">
    <property type="protein sequence ID" value="CAG9991556.1"/>
    <property type="molecule type" value="Genomic_DNA"/>
</dbReference>
<keyword evidence="2" id="KW-1185">Reference proteome</keyword>
<dbReference type="AlphaFoldDB" id="A0A9N9UP63"/>
<evidence type="ECO:0000313" key="1">
    <source>
        <dbReference type="EMBL" id="CAG9991556.1"/>
    </source>
</evidence>
<organism evidence="1 2">
    <name type="scientific">Clonostachys byssicola</name>
    <dbReference type="NCBI Taxonomy" id="160290"/>
    <lineage>
        <taxon>Eukaryota</taxon>
        <taxon>Fungi</taxon>
        <taxon>Dikarya</taxon>
        <taxon>Ascomycota</taxon>
        <taxon>Pezizomycotina</taxon>
        <taxon>Sordariomycetes</taxon>
        <taxon>Hypocreomycetidae</taxon>
        <taxon>Hypocreales</taxon>
        <taxon>Bionectriaceae</taxon>
        <taxon>Clonostachys</taxon>
    </lineage>
</organism>
<gene>
    <name evidence="1" type="ORF">CBYS24578_00006352</name>
</gene>
<comment type="caution">
    <text evidence="1">The sequence shown here is derived from an EMBL/GenBank/DDBJ whole genome shotgun (WGS) entry which is preliminary data.</text>
</comment>